<reference evidence="1 2" key="2">
    <citation type="journal article" date="2010" name="J. Bacteriol.">
        <title>Complete genome sequence of Beijerinckia indica subsp. indica.</title>
        <authorList>
            <person name="Tamas I."/>
            <person name="Dedysh S.N."/>
            <person name="Liesack W."/>
            <person name="Stott M.B."/>
            <person name="Alam M."/>
            <person name="Murrell J.C."/>
            <person name="Dunfield P.F."/>
        </authorList>
    </citation>
    <scope>NUCLEOTIDE SEQUENCE [LARGE SCALE GENOMIC DNA]</scope>
    <source>
        <strain evidence="2">ATCC 9039 / DSM 1715 / NCIMB 8712</strain>
    </source>
</reference>
<dbReference type="KEGG" id="bid:Bind_1244"/>
<dbReference type="STRING" id="395963.Bind_1244"/>
<dbReference type="EMBL" id="CP001016">
    <property type="protein sequence ID" value="ACB94886.1"/>
    <property type="molecule type" value="Genomic_DNA"/>
</dbReference>
<accession>B2IJL4</accession>
<gene>
    <name evidence="1" type="ordered locus">Bind_1244</name>
</gene>
<dbReference type="Proteomes" id="UP000001695">
    <property type="component" value="Chromosome"/>
</dbReference>
<reference evidence="2" key="1">
    <citation type="submission" date="2008-03" db="EMBL/GenBank/DDBJ databases">
        <title>Complete sequence of chromosome of Beijerinckia indica subsp. indica ATCC 9039.</title>
        <authorList>
            <consortium name="US DOE Joint Genome Institute"/>
            <person name="Copeland A."/>
            <person name="Lucas S."/>
            <person name="Lapidus A."/>
            <person name="Glavina del Rio T."/>
            <person name="Dalin E."/>
            <person name="Tice H."/>
            <person name="Bruce D."/>
            <person name="Goodwin L."/>
            <person name="Pitluck S."/>
            <person name="LaButti K."/>
            <person name="Schmutz J."/>
            <person name="Larimer F."/>
            <person name="Land M."/>
            <person name="Hauser L."/>
            <person name="Kyrpides N."/>
            <person name="Mikhailova N."/>
            <person name="Dunfield P.F."/>
            <person name="Dedysh S.N."/>
            <person name="Liesack W."/>
            <person name="Saw J.H."/>
            <person name="Alam M."/>
            <person name="Chen Y."/>
            <person name="Murrell J.C."/>
            <person name="Richardson P."/>
        </authorList>
    </citation>
    <scope>NUCLEOTIDE SEQUENCE [LARGE SCALE GENOMIC DNA]</scope>
    <source>
        <strain evidence="2">ATCC 9039 / DSM 1715 / NCIMB 8712</strain>
    </source>
</reference>
<dbReference type="HOGENOM" id="CLU_1977243_0_0_5"/>
<name>B2IJL4_BEII9</name>
<keyword evidence="2" id="KW-1185">Reference proteome</keyword>
<evidence type="ECO:0000313" key="1">
    <source>
        <dbReference type="EMBL" id="ACB94886.1"/>
    </source>
</evidence>
<evidence type="ECO:0000313" key="2">
    <source>
        <dbReference type="Proteomes" id="UP000001695"/>
    </source>
</evidence>
<protein>
    <submittedName>
        <fullName evidence="1">Uncharacterized protein</fullName>
    </submittedName>
</protein>
<organism evidence="1 2">
    <name type="scientific">Beijerinckia indica subsp. indica (strain ATCC 9039 / DSM 1715 / NCIMB 8712)</name>
    <dbReference type="NCBI Taxonomy" id="395963"/>
    <lineage>
        <taxon>Bacteria</taxon>
        <taxon>Pseudomonadati</taxon>
        <taxon>Pseudomonadota</taxon>
        <taxon>Alphaproteobacteria</taxon>
        <taxon>Hyphomicrobiales</taxon>
        <taxon>Beijerinckiaceae</taxon>
        <taxon>Beijerinckia</taxon>
    </lineage>
</organism>
<sequence>MPQGRRTIVSLSRPGAAAKDTVEIIRERGENPASITQAQKEKARVGRSHHAAVLIARAIVDRGEQMPLPRVLPAGIGDFLIRINPVSQRLDVLPCFGLGICGRALRDRLHHQNFEGTSQAGAILIA</sequence>
<dbReference type="AlphaFoldDB" id="B2IJL4"/>
<proteinExistence type="predicted"/>